<dbReference type="CDD" id="cd11338">
    <property type="entry name" value="AmyAc_CMD"/>
    <property type="match status" value="1"/>
</dbReference>
<dbReference type="AlphaFoldDB" id="A0A1M4V8A3"/>
<dbReference type="PANTHER" id="PTHR10357:SF210">
    <property type="entry name" value="MALTODEXTRIN GLUCOSIDASE"/>
    <property type="match status" value="1"/>
</dbReference>
<dbReference type="Pfam" id="PF00128">
    <property type="entry name" value="Alpha-amylase"/>
    <property type="match status" value="2"/>
</dbReference>
<dbReference type="InterPro" id="IPR013780">
    <property type="entry name" value="Glyco_hydro_b"/>
</dbReference>
<dbReference type="GO" id="GO:0005975">
    <property type="term" value="P:carbohydrate metabolic process"/>
    <property type="evidence" value="ECO:0007669"/>
    <property type="project" value="InterPro"/>
</dbReference>
<dbReference type="PANTHER" id="PTHR10357">
    <property type="entry name" value="ALPHA-AMYLASE FAMILY MEMBER"/>
    <property type="match status" value="1"/>
</dbReference>
<sequence length="662" mass="77866">MFFGIYSDQSENFLTPTNPKIGDDVIVKIRVPKKYGEVSGNLYLLTKKNSNKYKHSPMHLENENSLFWYFSTKFKLTERYIRYHFELNFINHNKKIKYDSRGVAENRHIEDFVIIPEFEVPKWAIGAVYYQIFPDRFHNSDPSNDPVDGEYIYDGEPIKKKEWNELPHPTKGHTEFYGGDLKGIIDKLDYLKDLGIEVIYLNPIFVSPSPHKYDTQDYEHIDPHLGVIVEDTDNLSEKYKVRTTSEKNLTESDKLFARLVEEAHKRNIKVVLDGVFNHCGSYHKWVNEYKIYGENVGVANDQNVPESEFFYWHKGEYEGWWGYKSLPKLNYDKTMLVWKYISKIGEKWVSYPYNADGWRLDVARDLGKNKNINKTFWRYFRKIVKKANKNAVIFAEDYESPKEWIESLSWDGVMNYIGSMDPISYFLTGTEKHNDEFKPELIGNSEWFIMHLKWAWSQLPLNSKYISLNQLSNHDHSRWATRTTKKIGRAHSSGHKEAETGIDWDIFKIGYLMAFTLPGAPGLYYGDEIGLAGWTDPDNRRTFPWENLNEKTYQERLIFTKNMIQFYKELSSLKNGSVEFLKWDKGFISYGVWNKDEHIIVIININETPYEFEIPVWISEIQDGILKTIFNTKPVKNKEFNVYNGVIKGNIPEKCAIVLQKL</sequence>
<dbReference type="SMART" id="SM00642">
    <property type="entry name" value="Aamy"/>
    <property type="match status" value="1"/>
</dbReference>
<proteinExistence type="predicted"/>
<dbReference type="CDD" id="cd02857">
    <property type="entry name" value="E_set_CDase_PDE_N"/>
    <property type="match status" value="1"/>
</dbReference>
<dbReference type="SUPFAM" id="SSF51011">
    <property type="entry name" value="Glycosyl hydrolase domain"/>
    <property type="match status" value="1"/>
</dbReference>
<keyword evidence="2" id="KW-0326">Glycosidase</keyword>
<accession>A0A1M4V8A3</accession>
<dbReference type="Gene3D" id="2.60.40.1180">
    <property type="entry name" value="Golgi alpha-mannosidase II"/>
    <property type="match status" value="1"/>
</dbReference>
<dbReference type="STRING" id="1122195.SAMN02745164_00862"/>
<dbReference type="Proteomes" id="UP000184334">
    <property type="component" value="Unassembled WGS sequence"/>
</dbReference>
<reference evidence="4" key="1">
    <citation type="submission" date="2016-11" db="EMBL/GenBank/DDBJ databases">
        <authorList>
            <person name="Varghese N."/>
            <person name="Submissions S."/>
        </authorList>
    </citation>
    <scope>NUCLEOTIDE SEQUENCE [LARGE SCALE GENOMIC DNA]</scope>
    <source>
        <strain evidence="4">DSM 16785</strain>
    </source>
</reference>
<protein>
    <submittedName>
        <fullName evidence="4">Alpha-glucosidase</fullName>
    </submittedName>
</protein>
<dbReference type="OrthoDB" id="9805159at2"/>
<gene>
    <name evidence="4" type="ORF">SAMN02745164_00862</name>
</gene>
<dbReference type="EMBL" id="FQUI01000010">
    <property type="protein sequence ID" value="SHE65216.1"/>
    <property type="molecule type" value="Genomic_DNA"/>
</dbReference>
<dbReference type="InterPro" id="IPR006047">
    <property type="entry name" value="GH13_cat_dom"/>
</dbReference>
<dbReference type="InterPro" id="IPR013783">
    <property type="entry name" value="Ig-like_fold"/>
</dbReference>
<evidence type="ECO:0000313" key="4">
    <source>
        <dbReference type="EMBL" id="SHE65216.1"/>
    </source>
</evidence>
<dbReference type="InterPro" id="IPR004185">
    <property type="entry name" value="Glyco_hydro_13_lg-like_dom"/>
</dbReference>
<comment type="caution">
    <text evidence="4">The sequence shown here is derived from an EMBL/GenBank/DDBJ whole genome shotgun (WGS) entry which is preliminary data.</text>
</comment>
<evidence type="ECO:0000259" key="3">
    <source>
        <dbReference type="SMART" id="SM00642"/>
    </source>
</evidence>
<dbReference type="SUPFAM" id="SSF51445">
    <property type="entry name" value="(Trans)glycosidases"/>
    <property type="match status" value="1"/>
</dbReference>
<name>A0A1M4V8A3_MARH1</name>
<dbReference type="SUPFAM" id="SSF81296">
    <property type="entry name" value="E set domains"/>
    <property type="match status" value="1"/>
</dbReference>
<dbReference type="GO" id="GO:0004553">
    <property type="term" value="F:hydrolase activity, hydrolyzing O-glycosyl compounds"/>
    <property type="evidence" value="ECO:0007669"/>
    <property type="project" value="InterPro"/>
</dbReference>
<feature type="domain" description="Glycosyl hydrolase family 13 catalytic" evidence="3">
    <location>
        <begin position="131"/>
        <end position="567"/>
    </location>
</feature>
<keyword evidence="1" id="KW-0378">Hydrolase</keyword>
<evidence type="ECO:0000256" key="2">
    <source>
        <dbReference type="ARBA" id="ARBA00023295"/>
    </source>
</evidence>
<keyword evidence="5" id="KW-1185">Reference proteome</keyword>
<evidence type="ECO:0000256" key="1">
    <source>
        <dbReference type="ARBA" id="ARBA00022801"/>
    </source>
</evidence>
<dbReference type="Gene3D" id="3.20.20.80">
    <property type="entry name" value="Glycosidases"/>
    <property type="match status" value="1"/>
</dbReference>
<dbReference type="InterPro" id="IPR014756">
    <property type="entry name" value="Ig_E-set"/>
</dbReference>
<organism evidence="4 5">
    <name type="scientific">Marinitoga hydrogenitolerans (strain DSM 16785 / JCM 12826 / AT1271)</name>
    <dbReference type="NCBI Taxonomy" id="1122195"/>
    <lineage>
        <taxon>Bacteria</taxon>
        <taxon>Thermotogati</taxon>
        <taxon>Thermotogota</taxon>
        <taxon>Thermotogae</taxon>
        <taxon>Petrotogales</taxon>
        <taxon>Petrotogaceae</taxon>
        <taxon>Marinitoga</taxon>
    </lineage>
</organism>
<dbReference type="InterPro" id="IPR017853">
    <property type="entry name" value="GH"/>
</dbReference>
<dbReference type="RefSeq" id="WP_072863800.1">
    <property type="nucleotide sequence ID" value="NZ_FQUI01000010.1"/>
</dbReference>
<dbReference type="Gene3D" id="2.60.40.10">
    <property type="entry name" value="Immunoglobulins"/>
    <property type="match status" value="1"/>
</dbReference>
<evidence type="ECO:0000313" key="5">
    <source>
        <dbReference type="Proteomes" id="UP000184334"/>
    </source>
</evidence>